<dbReference type="AlphaFoldDB" id="G5IM14"/>
<keyword evidence="4 6" id="KW-1133">Transmembrane helix</keyword>
<feature type="transmembrane region" description="Helical" evidence="6">
    <location>
        <begin position="43"/>
        <end position="62"/>
    </location>
</feature>
<accession>G5IM14</accession>
<dbReference type="PANTHER" id="PTHR30482">
    <property type="entry name" value="HIGH-AFFINITY BRANCHED-CHAIN AMINO ACID TRANSPORT SYSTEM PERMEASE"/>
    <property type="match status" value="1"/>
</dbReference>
<name>G5IM14_9FIRM</name>
<feature type="transmembrane region" description="Helical" evidence="6">
    <location>
        <begin position="91"/>
        <end position="112"/>
    </location>
</feature>
<evidence type="ECO:0000256" key="2">
    <source>
        <dbReference type="ARBA" id="ARBA00022475"/>
    </source>
</evidence>
<keyword evidence="8" id="KW-1185">Reference proteome</keyword>
<reference evidence="7 8" key="1">
    <citation type="submission" date="2011-08" db="EMBL/GenBank/DDBJ databases">
        <title>The Genome Sequence of Clostridium hathewayi WAL-18680.</title>
        <authorList>
            <consortium name="The Broad Institute Genome Sequencing Platform"/>
            <person name="Earl A."/>
            <person name="Ward D."/>
            <person name="Feldgarden M."/>
            <person name="Gevers D."/>
            <person name="Finegold S.M."/>
            <person name="Summanen P.H."/>
            <person name="Molitoris D.R."/>
            <person name="Song M."/>
            <person name="Daigneault M."/>
            <person name="Allen-Vercoe E."/>
            <person name="Young S.K."/>
            <person name="Zeng Q."/>
            <person name="Gargeya S."/>
            <person name="Fitzgerald M."/>
            <person name="Haas B."/>
            <person name="Abouelleil A."/>
            <person name="Alvarado L."/>
            <person name="Arachchi H.M."/>
            <person name="Berlin A."/>
            <person name="Brown A."/>
            <person name="Chapman S.B."/>
            <person name="Chen Z."/>
            <person name="Dunbar C."/>
            <person name="Freedman E."/>
            <person name="Gearin G."/>
            <person name="Gellesch M."/>
            <person name="Goldberg J."/>
            <person name="Griggs A."/>
            <person name="Gujja S."/>
            <person name="Heiman D."/>
            <person name="Howarth C."/>
            <person name="Larson L."/>
            <person name="Lui A."/>
            <person name="MacDonald P.J.P."/>
            <person name="Montmayeur A."/>
            <person name="Murphy C."/>
            <person name="Neiman D."/>
            <person name="Pearson M."/>
            <person name="Priest M."/>
            <person name="Roberts A."/>
            <person name="Saif S."/>
            <person name="Shea T."/>
            <person name="Shenoy N."/>
            <person name="Sisk P."/>
            <person name="Stolte C."/>
            <person name="Sykes S."/>
            <person name="Wortman J."/>
            <person name="Nusbaum C."/>
            <person name="Birren B."/>
        </authorList>
    </citation>
    <scope>NUCLEOTIDE SEQUENCE [LARGE SCALE GENOMIC DNA]</scope>
    <source>
        <strain evidence="7 8">WAL-18680</strain>
    </source>
</reference>
<evidence type="ECO:0000256" key="6">
    <source>
        <dbReference type="SAM" id="Phobius"/>
    </source>
</evidence>
<evidence type="ECO:0000256" key="4">
    <source>
        <dbReference type="ARBA" id="ARBA00022989"/>
    </source>
</evidence>
<dbReference type="Pfam" id="PF02653">
    <property type="entry name" value="BPD_transp_2"/>
    <property type="match status" value="1"/>
</dbReference>
<dbReference type="PATRIC" id="fig|742737.3.peg.4528"/>
<feature type="transmembrane region" description="Helical" evidence="6">
    <location>
        <begin position="283"/>
        <end position="304"/>
    </location>
</feature>
<evidence type="ECO:0000256" key="3">
    <source>
        <dbReference type="ARBA" id="ARBA00022692"/>
    </source>
</evidence>
<sequence>MIAKWKSLSQMKRDVIFGCVTVLLISLISFSATDSVTEFLCRTVIYMLFASAVNIILGFGGLRPLGQGTYFGFAAYAYLYMVVRMKMPLGAALPLSLVCVLVLAAVMGVLCLRSNDDLAFAFMNMGLNTLLWTMVQKLQIVGSDTGITGAVRLPFALSTKANFYLCFAVCTVCIILIYFFFKSPFATVLKGSRENIERLTFLGINTRNVRLVAYMVSALFCGIAGLCYSMRNMGAFPTMISTNASLDALIMCLIGGMYSFFGPILGAAIVTVINVQLPIYTQYYQAFEGVIIVLCVLFLQGGLLTDKATKELNESKKNLKRKGEVV</sequence>
<dbReference type="EMBL" id="ADLN01000120">
    <property type="protein sequence ID" value="EHI57433.1"/>
    <property type="molecule type" value="Genomic_DNA"/>
</dbReference>
<evidence type="ECO:0000313" key="8">
    <source>
        <dbReference type="Proteomes" id="UP000005384"/>
    </source>
</evidence>
<keyword evidence="3 6" id="KW-0812">Transmembrane</keyword>
<dbReference type="GO" id="GO:0015658">
    <property type="term" value="F:branched-chain amino acid transmembrane transporter activity"/>
    <property type="evidence" value="ECO:0007669"/>
    <property type="project" value="InterPro"/>
</dbReference>
<dbReference type="GO" id="GO:0005886">
    <property type="term" value="C:plasma membrane"/>
    <property type="evidence" value="ECO:0007669"/>
    <property type="project" value="UniProtKB-SubCell"/>
</dbReference>
<dbReference type="Proteomes" id="UP000005384">
    <property type="component" value="Unassembled WGS sequence"/>
</dbReference>
<evidence type="ECO:0000256" key="1">
    <source>
        <dbReference type="ARBA" id="ARBA00004651"/>
    </source>
</evidence>
<comment type="subcellular location">
    <subcellularLocation>
        <location evidence="1">Cell membrane</location>
        <topology evidence="1">Multi-pass membrane protein</topology>
    </subcellularLocation>
</comment>
<dbReference type="PANTHER" id="PTHR30482:SF17">
    <property type="entry name" value="ABC TRANSPORTER ATP-BINDING PROTEIN"/>
    <property type="match status" value="1"/>
</dbReference>
<feature type="transmembrane region" description="Helical" evidence="6">
    <location>
        <begin position="211"/>
        <end position="228"/>
    </location>
</feature>
<comment type="caution">
    <text evidence="7">The sequence shown here is derived from an EMBL/GenBank/DDBJ whole genome shotgun (WGS) entry which is preliminary data.</text>
</comment>
<dbReference type="HOGENOM" id="CLU_031365_0_1_9"/>
<evidence type="ECO:0000313" key="7">
    <source>
        <dbReference type="EMBL" id="EHI57433.1"/>
    </source>
</evidence>
<dbReference type="InterPro" id="IPR043428">
    <property type="entry name" value="LivM-like"/>
</dbReference>
<proteinExistence type="predicted"/>
<organism evidence="7 8">
    <name type="scientific">Hungatella hathewayi WAL-18680</name>
    <dbReference type="NCBI Taxonomy" id="742737"/>
    <lineage>
        <taxon>Bacteria</taxon>
        <taxon>Bacillati</taxon>
        <taxon>Bacillota</taxon>
        <taxon>Clostridia</taxon>
        <taxon>Lachnospirales</taxon>
        <taxon>Lachnospiraceae</taxon>
        <taxon>Hungatella</taxon>
    </lineage>
</organism>
<keyword evidence="5 6" id="KW-0472">Membrane</keyword>
<feature type="transmembrane region" description="Helical" evidence="6">
    <location>
        <begin position="248"/>
        <end position="277"/>
    </location>
</feature>
<evidence type="ECO:0000256" key="5">
    <source>
        <dbReference type="ARBA" id="ARBA00023136"/>
    </source>
</evidence>
<feature type="transmembrane region" description="Helical" evidence="6">
    <location>
        <begin position="161"/>
        <end position="181"/>
    </location>
</feature>
<dbReference type="CDD" id="cd06581">
    <property type="entry name" value="TM_PBP1_LivM_like"/>
    <property type="match status" value="1"/>
</dbReference>
<evidence type="ECO:0008006" key="9">
    <source>
        <dbReference type="Google" id="ProtNLM"/>
    </source>
</evidence>
<keyword evidence="2" id="KW-1003">Cell membrane</keyword>
<dbReference type="RefSeq" id="WP_006782530.1">
    <property type="nucleotide sequence ID" value="NZ_CP040506.1"/>
</dbReference>
<dbReference type="OrthoDB" id="9789927at2"/>
<dbReference type="InterPro" id="IPR001851">
    <property type="entry name" value="ABC_transp_permease"/>
</dbReference>
<protein>
    <recommendedName>
        <fullName evidence="9">Branched-chain amino acid ABC transporter permease</fullName>
    </recommendedName>
</protein>
<gene>
    <name evidence="7" type="ORF">HMPREF9473_04542</name>
</gene>